<evidence type="ECO:0000313" key="1">
    <source>
        <dbReference type="EMBL" id="SHH51421.1"/>
    </source>
</evidence>
<name>A0A1M5TL70_9BACT</name>
<gene>
    <name evidence="1" type="ORF">SAMN02745124_00781</name>
</gene>
<organism evidence="1 2">
    <name type="scientific">Desulfofustis glycolicus DSM 9705</name>
    <dbReference type="NCBI Taxonomy" id="1121409"/>
    <lineage>
        <taxon>Bacteria</taxon>
        <taxon>Pseudomonadati</taxon>
        <taxon>Thermodesulfobacteriota</taxon>
        <taxon>Desulfobulbia</taxon>
        <taxon>Desulfobulbales</taxon>
        <taxon>Desulfocapsaceae</taxon>
        <taxon>Desulfofustis</taxon>
    </lineage>
</organism>
<sequence>MDGYLSKMVTALFFLANIFFAINAYAQKSICAQVKIEIRQEMTFERQAFDAHMQISNG</sequence>
<dbReference type="AlphaFoldDB" id="A0A1M5TL70"/>
<keyword evidence="2" id="KW-1185">Reference proteome</keyword>
<reference evidence="1 2" key="1">
    <citation type="submission" date="2016-11" db="EMBL/GenBank/DDBJ databases">
        <authorList>
            <person name="Jaros S."/>
            <person name="Januszkiewicz K."/>
            <person name="Wedrychowicz H."/>
        </authorList>
    </citation>
    <scope>NUCLEOTIDE SEQUENCE [LARGE SCALE GENOMIC DNA]</scope>
    <source>
        <strain evidence="1 2">DSM 9705</strain>
    </source>
</reference>
<accession>A0A1M5TL70</accession>
<proteinExistence type="predicted"/>
<dbReference type="Proteomes" id="UP000184139">
    <property type="component" value="Unassembled WGS sequence"/>
</dbReference>
<evidence type="ECO:0000313" key="2">
    <source>
        <dbReference type="Proteomes" id="UP000184139"/>
    </source>
</evidence>
<protein>
    <submittedName>
        <fullName evidence="1">Uncharacterized protein</fullName>
    </submittedName>
</protein>
<dbReference type="EMBL" id="FQXS01000003">
    <property type="protein sequence ID" value="SHH51421.1"/>
    <property type="molecule type" value="Genomic_DNA"/>
</dbReference>